<dbReference type="InterPro" id="IPR013762">
    <property type="entry name" value="Integrase-like_cat_sf"/>
</dbReference>
<feature type="domain" description="Tyr recombinase" evidence="3">
    <location>
        <begin position="35"/>
        <end position="82"/>
    </location>
</feature>
<dbReference type="InterPro" id="IPR011010">
    <property type="entry name" value="DNA_brk_join_enz"/>
</dbReference>
<protein>
    <recommendedName>
        <fullName evidence="3">Tyr recombinase domain-containing protein</fullName>
    </recommendedName>
</protein>
<evidence type="ECO:0000256" key="2">
    <source>
        <dbReference type="SAM" id="MobiDB-lite"/>
    </source>
</evidence>
<dbReference type="AlphaFoldDB" id="A0A3B1E0X5"/>
<dbReference type="SUPFAM" id="SSF56349">
    <property type="entry name" value="DNA breaking-rejoining enzymes"/>
    <property type="match status" value="1"/>
</dbReference>
<accession>A0A3B1E0X5</accession>
<keyword evidence="1" id="KW-0233">DNA recombination</keyword>
<name>A0A3B1E0X5_9ZZZZ</name>
<proteinExistence type="predicted"/>
<dbReference type="GO" id="GO:0006310">
    <property type="term" value="P:DNA recombination"/>
    <property type="evidence" value="ECO:0007669"/>
    <property type="project" value="UniProtKB-KW"/>
</dbReference>
<feature type="compositionally biased region" description="Polar residues" evidence="2">
    <location>
        <begin position="9"/>
        <end position="33"/>
    </location>
</feature>
<organism evidence="4">
    <name type="scientific">hydrothermal vent metagenome</name>
    <dbReference type="NCBI Taxonomy" id="652676"/>
    <lineage>
        <taxon>unclassified sequences</taxon>
        <taxon>metagenomes</taxon>
        <taxon>ecological metagenomes</taxon>
    </lineage>
</organism>
<dbReference type="GO" id="GO:0015074">
    <property type="term" value="P:DNA integration"/>
    <property type="evidence" value="ECO:0007669"/>
    <property type="project" value="InterPro"/>
</dbReference>
<gene>
    <name evidence="4" type="ORF">MNBD_PLANCTO02-373</name>
</gene>
<feature type="region of interest" description="Disordered" evidence="2">
    <location>
        <begin position="1"/>
        <end position="42"/>
    </location>
</feature>
<evidence type="ECO:0000313" key="4">
    <source>
        <dbReference type="EMBL" id="VAX38755.1"/>
    </source>
</evidence>
<dbReference type="Gene3D" id="1.10.443.10">
    <property type="entry name" value="Intergrase catalytic core"/>
    <property type="match status" value="1"/>
</dbReference>
<dbReference type="EMBL" id="UOGL01000255">
    <property type="protein sequence ID" value="VAX38755.1"/>
    <property type="molecule type" value="Genomic_DNA"/>
</dbReference>
<dbReference type="InterPro" id="IPR002104">
    <property type="entry name" value="Integrase_catalytic"/>
</dbReference>
<evidence type="ECO:0000259" key="3">
    <source>
        <dbReference type="Pfam" id="PF00589"/>
    </source>
</evidence>
<dbReference type="Pfam" id="PF00589">
    <property type="entry name" value="Phage_integrase"/>
    <property type="match status" value="1"/>
</dbReference>
<evidence type="ECO:0000256" key="1">
    <source>
        <dbReference type="ARBA" id="ARBA00023172"/>
    </source>
</evidence>
<reference evidence="4" key="1">
    <citation type="submission" date="2018-06" db="EMBL/GenBank/DDBJ databases">
        <authorList>
            <person name="Zhirakovskaya E."/>
        </authorList>
    </citation>
    <scope>NUCLEOTIDE SEQUENCE</scope>
</reference>
<dbReference type="GO" id="GO:0003677">
    <property type="term" value="F:DNA binding"/>
    <property type="evidence" value="ECO:0007669"/>
    <property type="project" value="InterPro"/>
</dbReference>
<sequence>MLPRRSLGSLPSGNKSLQPRASKPKSSYSNQTKRPARRLKYATAHDLRRGCAHRLINAGASAETLKVILRHKDFATTEKFYGATKAAQAAATEIHRKLTAEHHSGESANLPAQLSAEEVQKLKSLLNSL</sequence>